<evidence type="ECO:0000256" key="4">
    <source>
        <dbReference type="ARBA" id="ARBA00022764"/>
    </source>
</evidence>
<dbReference type="InterPro" id="IPR001188">
    <property type="entry name" value="Sperm_putr-bd"/>
</dbReference>
<dbReference type="Gene3D" id="3.40.190.10">
    <property type="entry name" value="Periplasmic binding protein-like II"/>
    <property type="match status" value="2"/>
</dbReference>
<dbReference type="GO" id="GO:0019808">
    <property type="term" value="F:polyamine binding"/>
    <property type="evidence" value="ECO:0007669"/>
    <property type="project" value="InterPro"/>
</dbReference>
<dbReference type="RefSeq" id="WP_068770941.1">
    <property type="nucleotide sequence ID" value="NZ_CP109796.1"/>
</dbReference>
<dbReference type="STRING" id="1184151.AW736_14805"/>
<evidence type="ECO:0000256" key="2">
    <source>
        <dbReference type="ARBA" id="ARBA00022448"/>
    </source>
</evidence>
<evidence type="ECO:0000313" key="7">
    <source>
        <dbReference type="EMBL" id="OAM89129.1"/>
    </source>
</evidence>
<keyword evidence="3 6" id="KW-0732">Signal</keyword>
<dbReference type="PANTHER" id="PTHR30222">
    <property type="entry name" value="SPERMIDINE/PUTRESCINE-BINDING PERIPLASMIC PROTEIN"/>
    <property type="match status" value="1"/>
</dbReference>
<dbReference type="PANTHER" id="PTHR30222:SF17">
    <property type="entry name" value="SPERMIDINE_PUTRESCINE-BINDING PERIPLASMIC PROTEIN"/>
    <property type="match status" value="1"/>
</dbReference>
<proteinExistence type="predicted"/>
<feature type="chain" id="PRO_5008088979" evidence="6">
    <location>
        <begin position="23"/>
        <end position="350"/>
    </location>
</feature>
<dbReference type="CDD" id="cd13590">
    <property type="entry name" value="PBP2_PotD_PotF_like"/>
    <property type="match status" value="1"/>
</dbReference>
<comment type="subcellular location">
    <subcellularLocation>
        <location evidence="1">Periplasm</location>
    </subcellularLocation>
</comment>
<dbReference type="PIRSF" id="PIRSF019574">
    <property type="entry name" value="Periplasmic_polyamine_BP"/>
    <property type="match status" value="1"/>
</dbReference>
<evidence type="ECO:0000256" key="5">
    <source>
        <dbReference type="PIRSR" id="PIRSR019574-1"/>
    </source>
</evidence>
<dbReference type="GO" id="GO:0015846">
    <property type="term" value="P:polyamine transport"/>
    <property type="evidence" value="ECO:0007669"/>
    <property type="project" value="InterPro"/>
</dbReference>
<keyword evidence="8" id="KW-1185">Reference proteome</keyword>
<sequence>MKKHRILTRTAALAAVALAAFAATSCAPRATDKEVNIFAWSEYIPQAVLDGFTKETGIKVNYETFSSGEEMLAKVLAGGTAYDLVQPCDYIAEAMVRENLLVPLDYAKLPNFKHILPEFQKLPYDPEQKFTVPYMVSTVGIVVNTEKVKDPIRGYGDVFQEKNKGRIVVVDDGRELVSWAFATLGIGINDITPDTLAKARPVLEKWVKLVKVFDSDSPKTSLTNGDVDIGIVWGGEAAILWKENKKFHYVLPVEGTHSFVDAFAISNKSKNLDAAHKFLDYILRPEVSVLISRDFPYTNPNGGARKLLDPDELANPASYPPKGLYEIFRHIGKSSEDIDALYTDLKNAAK</sequence>
<gene>
    <name evidence="7" type="ORF">AW736_14805</name>
</gene>
<dbReference type="Pfam" id="PF13416">
    <property type="entry name" value="SBP_bac_8"/>
    <property type="match status" value="1"/>
</dbReference>
<dbReference type="Proteomes" id="UP000078486">
    <property type="component" value="Unassembled WGS sequence"/>
</dbReference>
<comment type="caution">
    <text evidence="7">The sequence shown here is derived from an EMBL/GenBank/DDBJ whole genome shotgun (WGS) entry which is preliminary data.</text>
</comment>
<dbReference type="SUPFAM" id="SSF53850">
    <property type="entry name" value="Periplasmic binding protein-like II"/>
    <property type="match status" value="1"/>
</dbReference>
<protein>
    <submittedName>
        <fullName evidence="7">Spermidine/putrescine ABC transporter substrate-binding protein</fullName>
    </submittedName>
</protein>
<keyword evidence="4" id="KW-0574">Periplasm</keyword>
<dbReference type="GO" id="GO:0042597">
    <property type="term" value="C:periplasmic space"/>
    <property type="evidence" value="ECO:0007669"/>
    <property type="project" value="UniProtKB-SubCell"/>
</dbReference>
<dbReference type="OrthoDB" id="9769319at2"/>
<dbReference type="InterPro" id="IPR006059">
    <property type="entry name" value="SBP"/>
</dbReference>
<keyword evidence="2" id="KW-0813">Transport</keyword>
<reference evidence="7 8" key="1">
    <citation type="submission" date="2016-01" db="EMBL/GenBank/DDBJ databases">
        <title>High potential of lignocellulose degradation of a new Verrucomicrobia species.</title>
        <authorList>
            <person name="Wang Y."/>
            <person name="Shi Y."/>
            <person name="Qiu Z."/>
            <person name="Liu S."/>
            <person name="Yang H."/>
        </authorList>
    </citation>
    <scope>NUCLEOTIDE SEQUENCE [LARGE SCALE GENOMIC DNA]</scope>
    <source>
        <strain evidence="7 8">TSB47</strain>
    </source>
</reference>
<evidence type="ECO:0000256" key="6">
    <source>
        <dbReference type="SAM" id="SignalP"/>
    </source>
</evidence>
<feature type="binding site" evidence="5">
    <location>
        <position position="90"/>
    </location>
    <ligand>
        <name>spermidine</name>
        <dbReference type="ChEBI" id="CHEBI:57834"/>
    </ligand>
</feature>
<dbReference type="PROSITE" id="PS51257">
    <property type="entry name" value="PROKAR_LIPOPROTEIN"/>
    <property type="match status" value="1"/>
</dbReference>
<dbReference type="PRINTS" id="PR00909">
    <property type="entry name" value="SPERMDNBNDNG"/>
</dbReference>
<feature type="binding site" evidence="5">
    <location>
        <position position="42"/>
    </location>
    <ligand>
        <name>spermidine</name>
        <dbReference type="ChEBI" id="CHEBI:57834"/>
    </ligand>
</feature>
<evidence type="ECO:0000256" key="3">
    <source>
        <dbReference type="ARBA" id="ARBA00022729"/>
    </source>
</evidence>
<dbReference type="EMBL" id="LRRQ01000104">
    <property type="protein sequence ID" value="OAM89129.1"/>
    <property type="molecule type" value="Genomic_DNA"/>
</dbReference>
<evidence type="ECO:0000256" key="1">
    <source>
        <dbReference type="ARBA" id="ARBA00004418"/>
    </source>
</evidence>
<feature type="signal peptide" evidence="6">
    <location>
        <begin position="1"/>
        <end position="22"/>
    </location>
</feature>
<evidence type="ECO:0000313" key="8">
    <source>
        <dbReference type="Proteomes" id="UP000078486"/>
    </source>
</evidence>
<dbReference type="AlphaFoldDB" id="A0A178IIV3"/>
<name>A0A178IIV3_9BACT</name>
<organism evidence="7 8">
    <name type="scientific">Termitidicoccus mucosus</name>
    <dbReference type="NCBI Taxonomy" id="1184151"/>
    <lineage>
        <taxon>Bacteria</taxon>
        <taxon>Pseudomonadati</taxon>
        <taxon>Verrucomicrobiota</taxon>
        <taxon>Opitutia</taxon>
        <taxon>Opitutales</taxon>
        <taxon>Opitutaceae</taxon>
        <taxon>Termitidicoccus</taxon>
    </lineage>
</organism>
<accession>A0A178IIV3</accession>
<feature type="binding site" evidence="5">
    <location>
        <begin position="172"/>
        <end position="175"/>
    </location>
    <ligand>
        <name>spermidine</name>
        <dbReference type="ChEBI" id="CHEBI:57834"/>
    </ligand>
</feature>